<evidence type="ECO:0000313" key="2">
    <source>
        <dbReference type="EMBL" id="KRY42535.1"/>
    </source>
</evidence>
<feature type="compositionally biased region" description="Polar residues" evidence="1">
    <location>
        <begin position="153"/>
        <end position="171"/>
    </location>
</feature>
<evidence type="ECO:0000256" key="1">
    <source>
        <dbReference type="SAM" id="MobiDB-lite"/>
    </source>
</evidence>
<dbReference type="EMBL" id="JYDH01000003">
    <property type="protein sequence ID" value="KRY42535.1"/>
    <property type="molecule type" value="Genomic_DNA"/>
</dbReference>
<accession>A0A0V1BZY4</accession>
<feature type="region of interest" description="Disordered" evidence="1">
    <location>
        <begin position="1"/>
        <end position="31"/>
    </location>
</feature>
<evidence type="ECO:0000313" key="3">
    <source>
        <dbReference type="Proteomes" id="UP000054776"/>
    </source>
</evidence>
<sequence length="188" mass="20545">MPLADISEVPNKKRFLSRGVPIPPSSLSKSNGGFRPFSSLAKLSFSTPLALLPEGSTSAEPTSPARKTRMLATKPLSLRKQDKSLENDFTKRSVADADRANNSIPPDNEAEEKWSYHVRVRSFRRAVGEVCGNTSSSVLARGKRESERKGNPPVNTGPSQNSDNRANNTVEEVNEPARRSGLLQKMKA</sequence>
<protein>
    <submittedName>
        <fullName evidence="2">Uncharacterized protein</fullName>
    </submittedName>
</protein>
<dbReference type="InParanoid" id="A0A0V1BZY4"/>
<feature type="compositionally biased region" description="Basic and acidic residues" evidence="1">
    <location>
        <begin position="79"/>
        <end position="99"/>
    </location>
</feature>
<name>A0A0V1BZY4_TRISP</name>
<feature type="region of interest" description="Disordered" evidence="1">
    <location>
        <begin position="52"/>
        <end position="115"/>
    </location>
</feature>
<keyword evidence="3" id="KW-1185">Reference proteome</keyword>
<dbReference type="Proteomes" id="UP000054776">
    <property type="component" value="Unassembled WGS sequence"/>
</dbReference>
<reference evidence="2 3" key="1">
    <citation type="submission" date="2015-01" db="EMBL/GenBank/DDBJ databases">
        <title>Evolution of Trichinella species and genotypes.</title>
        <authorList>
            <person name="Korhonen P.K."/>
            <person name="Edoardo P."/>
            <person name="Giuseppe L.R."/>
            <person name="Gasser R.B."/>
        </authorList>
    </citation>
    <scope>NUCLEOTIDE SEQUENCE [LARGE SCALE GENOMIC DNA]</scope>
    <source>
        <strain evidence="2">ISS3</strain>
    </source>
</reference>
<dbReference type="AlphaFoldDB" id="A0A0V1BZY4"/>
<organism evidence="2 3">
    <name type="scientific">Trichinella spiralis</name>
    <name type="common">Trichina worm</name>
    <dbReference type="NCBI Taxonomy" id="6334"/>
    <lineage>
        <taxon>Eukaryota</taxon>
        <taxon>Metazoa</taxon>
        <taxon>Ecdysozoa</taxon>
        <taxon>Nematoda</taxon>
        <taxon>Enoplea</taxon>
        <taxon>Dorylaimia</taxon>
        <taxon>Trichinellida</taxon>
        <taxon>Trichinellidae</taxon>
        <taxon>Trichinella</taxon>
    </lineage>
</organism>
<gene>
    <name evidence="2" type="ORF">T01_9405</name>
</gene>
<proteinExistence type="predicted"/>
<feature type="region of interest" description="Disordered" evidence="1">
    <location>
        <begin position="131"/>
        <end position="188"/>
    </location>
</feature>
<comment type="caution">
    <text evidence="2">The sequence shown here is derived from an EMBL/GenBank/DDBJ whole genome shotgun (WGS) entry which is preliminary data.</text>
</comment>